<feature type="transmembrane region" description="Helical" evidence="8">
    <location>
        <begin position="457"/>
        <end position="485"/>
    </location>
</feature>
<dbReference type="InterPro" id="IPR002110">
    <property type="entry name" value="Ankyrin_rpt"/>
</dbReference>
<evidence type="ECO:0000313" key="11">
    <source>
        <dbReference type="Proteomes" id="UP001642360"/>
    </source>
</evidence>
<keyword evidence="11" id="KW-1185">Reference proteome</keyword>
<dbReference type="PROSITE" id="PS50297">
    <property type="entry name" value="ANK_REP_REGION"/>
    <property type="match status" value="1"/>
</dbReference>
<evidence type="ECO:0000259" key="9">
    <source>
        <dbReference type="Pfam" id="PF13962"/>
    </source>
</evidence>
<keyword evidence="2 8" id="KW-0812">Transmembrane</keyword>
<dbReference type="InterPro" id="IPR026961">
    <property type="entry name" value="PGG_dom"/>
</dbReference>
<dbReference type="PANTHER" id="PTHR24186:SF50">
    <property type="entry name" value="ANKYRIN REPEAT-CONTAINING PROTEIN ITN1-LIKE ISOFORM X1"/>
    <property type="match status" value="1"/>
</dbReference>
<dbReference type="Gene3D" id="1.25.40.20">
    <property type="entry name" value="Ankyrin repeat-containing domain"/>
    <property type="match status" value="1"/>
</dbReference>
<feature type="transmembrane region" description="Helical" evidence="8">
    <location>
        <begin position="497"/>
        <end position="520"/>
    </location>
</feature>
<keyword evidence="3" id="KW-0677">Repeat</keyword>
<dbReference type="Proteomes" id="UP001642360">
    <property type="component" value="Unassembled WGS sequence"/>
</dbReference>
<protein>
    <recommendedName>
        <fullName evidence="9">PGG domain-containing protein</fullName>
    </recommendedName>
</protein>
<evidence type="ECO:0000256" key="4">
    <source>
        <dbReference type="ARBA" id="ARBA00022989"/>
    </source>
</evidence>
<proteinExistence type="predicted"/>
<evidence type="ECO:0000256" key="6">
    <source>
        <dbReference type="ARBA" id="ARBA00023136"/>
    </source>
</evidence>
<dbReference type="PANTHER" id="PTHR24186">
    <property type="entry name" value="PROTEIN PHOSPHATASE 1 REGULATORY SUBUNIT"/>
    <property type="match status" value="1"/>
</dbReference>
<feature type="domain" description="PGG" evidence="9">
    <location>
        <begin position="409"/>
        <end position="520"/>
    </location>
</feature>
<feature type="transmembrane region" description="Helical" evidence="8">
    <location>
        <begin position="417"/>
        <end position="437"/>
    </location>
</feature>
<comment type="subcellular location">
    <subcellularLocation>
        <location evidence="1">Membrane</location>
        <topology evidence="1">Multi-pass membrane protein</topology>
    </subcellularLocation>
</comment>
<evidence type="ECO:0000256" key="2">
    <source>
        <dbReference type="ARBA" id="ARBA00022692"/>
    </source>
</evidence>
<name>A0ABC8TJD3_9AQUA</name>
<dbReference type="GO" id="GO:0016020">
    <property type="term" value="C:membrane"/>
    <property type="evidence" value="ECO:0007669"/>
    <property type="project" value="UniProtKB-SubCell"/>
</dbReference>
<reference evidence="10 11" key="1">
    <citation type="submission" date="2024-02" db="EMBL/GenBank/DDBJ databases">
        <authorList>
            <person name="Vignale AGUSTIN F."/>
            <person name="Sosa J E."/>
            <person name="Modenutti C."/>
        </authorList>
    </citation>
    <scope>NUCLEOTIDE SEQUENCE [LARGE SCALE GENOMIC DNA]</scope>
</reference>
<accession>A0ABC8TJD3</accession>
<gene>
    <name evidence="10" type="ORF">ILEXP_LOCUS37260</name>
</gene>
<dbReference type="PROSITE" id="PS50088">
    <property type="entry name" value="ANK_REPEAT"/>
    <property type="match status" value="1"/>
</dbReference>
<organism evidence="10 11">
    <name type="scientific">Ilex paraguariensis</name>
    <name type="common">yerba mate</name>
    <dbReference type="NCBI Taxonomy" id="185542"/>
    <lineage>
        <taxon>Eukaryota</taxon>
        <taxon>Viridiplantae</taxon>
        <taxon>Streptophyta</taxon>
        <taxon>Embryophyta</taxon>
        <taxon>Tracheophyta</taxon>
        <taxon>Spermatophyta</taxon>
        <taxon>Magnoliopsida</taxon>
        <taxon>eudicotyledons</taxon>
        <taxon>Gunneridae</taxon>
        <taxon>Pentapetalae</taxon>
        <taxon>asterids</taxon>
        <taxon>campanulids</taxon>
        <taxon>Aquifoliales</taxon>
        <taxon>Aquifoliaceae</taxon>
        <taxon>Ilex</taxon>
    </lineage>
</organism>
<keyword evidence="4 8" id="KW-1133">Transmembrane helix</keyword>
<keyword evidence="5 7" id="KW-0040">ANK repeat</keyword>
<sequence>MDAKLYNAAVLGDIDFLVQNKDKLVDESTPNNNTVLHLVSLLGKGICVTEILKMHPLLIRRVNSNGDSALHLAARNGNYDVVQELIRCAKSLDKEVESGIGFDKVIQRMRNECGDTPLFDTVRHNHFDVVEFLAQEDPKFSHTANNIGETPLYIAAEKGFDDSVAVILEKCTLPGYGGPCGRTALHAAIISNGAVSTRKLLVWKQSLINERDERGWSPLHFAAFFGRAYRVSQLLTVDKSITYIADNDMNTALHIAATRGEIDTAQKIILDCPDCCEMVNDSGQNILHIAFKYKKSNFAQYILRNYEAISATLVTQKDVDGNTPLHLMAASTCFAPLLVDHAMVDKNSFNNKNLTPLDLIEESEVKVHPVLIKNLLSAAGATLGFRNIRSIEEKDQDPNPLGKDKIREEIRKIGDSYNIVATLIATVTFTAGFTMPGGYHQSGDLNQGMAVLSRKPAFQAFIISDTMALLLSSIAIFLIFVSLWIDNISVLAKIQEHVASLILAAIGAMMVAFSTGTYVVLGESSALAITTCVIGVISIPIYFSNFYKIFNGIFNSDKVI</sequence>
<evidence type="ECO:0000256" key="5">
    <source>
        <dbReference type="ARBA" id="ARBA00023043"/>
    </source>
</evidence>
<feature type="repeat" description="ANK" evidence="7">
    <location>
        <begin position="65"/>
        <end position="97"/>
    </location>
</feature>
<dbReference type="InterPro" id="IPR036770">
    <property type="entry name" value="Ankyrin_rpt-contain_sf"/>
</dbReference>
<dbReference type="Pfam" id="PF12796">
    <property type="entry name" value="Ank_2"/>
    <property type="match status" value="3"/>
</dbReference>
<evidence type="ECO:0000256" key="3">
    <source>
        <dbReference type="ARBA" id="ARBA00022737"/>
    </source>
</evidence>
<dbReference type="Pfam" id="PF13962">
    <property type="entry name" value="PGG"/>
    <property type="match status" value="1"/>
</dbReference>
<dbReference type="SUPFAM" id="SSF48403">
    <property type="entry name" value="Ankyrin repeat"/>
    <property type="match status" value="1"/>
</dbReference>
<dbReference type="AlphaFoldDB" id="A0ABC8TJD3"/>
<dbReference type="EMBL" id="CAUOFW020004969">
    <property type="protein sequence ID" value="CAK9167941.1"/>
    <property type="molecule type" value="Genomic_DNA"/>
</dbReference>
<evidence type="ECO:0000256" key="8">
    <source>
        <dbReference type="SAM" id="Phobius"/>
    </source>
</evidence>
<comment type="caution">
    <text evidence="10">The sequence shown here is derived from an EMBL/GenBank/DDBJ whole genome shotgun (WGS) entry which is preliminary data.</text>
</comment>
<keyword evidence="6 8" id="KW-0472">Membrane</keyword>
<feature type="transmembrane region" description="Helical" evidence="8">
    <location>
        <begin position="526"/>
        <end position="543"/>
    </location>
</feature>
<evidence type="ECO:0000256" key="7">
    <source>
        <dbReference type="PROSITE-ProRule" id="PRU00023"/>
    </source>
</evidence>
<evidence type="ECO:0000313" key="10">
    <source>
        <dbReference type="EMBL" id="CAK9167941.1"/>
    </source>
</evidence>
<evidence type="ECO:0000256" key="1">
    <source>
        <dbReference type="ARBA" id="ARBA00004141"/>
    </source>
</evidence>
<dbReference type="SMART" id="SM00248">
    <property type="entry name" value="ANK"/>
    <property type="match status" value="8"/>
</dbReference>